<comment type="similarity">
    <text evidence="3">Belongs to the GST superfamily. DHAR family.</text>
</comment>
<dbReference type="PANTHER" id="PTHR44420">
    <property type="entry name" value="GLUTATHIONE S-TRANSFERASE DHAR2-RELATED"/>
    <property type="match status" value="1"/>
</dbReference>
<dbReference type="PROSITE" id="PS50404">
    <property type="entry name" value="GST_NTER"/>
    <property type="match status" value="1"/>
</dbReference>
<dbReference type="InterPro" id="IPR004045">
    <property type="entry name" value="Glutathione_S-Trfase_N"/>
</dbReference>
<proteinExistence type="inferred from homology"/>
<dbReference type="GO" id="GO:0033355">
    <property type="term" value="P:ascorbate glutathione cycle"/>
    <property type="evidence" value="ECO:0007669"/>
    <property type="project" value="InterPro"/>
</dbReference>
<dbReference type="STRING" id="106549.A0A540NM20"/>
<feature type="domain" description="GST N-terminal" evidence="5">
    <location>
        <begin position="63"/>
        <end position="141"/>
    </location>
</feature>
<evidence type="ECO:0000256" key="1">
    <source>
        <dbReference type="ARBA" id="ARBA00012452"/>
    </source>
</evidence>
<dbReference type="Pfam" id="PF13409">
    <property type="entry name" value="GST_N_2"/>
    <property type="match status" value="1"/>
</dbReference>
<comment type="caution">
    <text evidence="6">The sequence shown here is derived from an EMBL/GenBank/DDBJ whole genome shotgun (WGS) entry which is preliminary data.</text>
</comment>
<dbReference type="Gene3D" id="3.40.30.10">
    <property type="entry name" value="Glutaredoxin"/>
    <property type="match status" value="1"/>
</dbReference>
<evidence type="ECO:0000259" key="5">
    <source>
        <dbReference type="PROSITE" id="PS50404"/>
    </source>
</evidence>
<dbReference type="EMBL" id="VIEB01000028">
    <property type="protein sequence ID" value="TQE11560.1"/>
    <property type="molecule type" value="Genomic_DNA"/>
</dbReference>
<reference evidence="6 7" key="1">
    <citation type="journal article" date="2019" name="G3 (Bethesda)">
        <title>Sequencing of a Wild Apple (Malus baccata) Genome Unravels the Differences Between Cultivated and Wild Apple Species Regarding Disease Resistance and Cold Tolerance.</title>
        <authorList>
            <person name="Chen X."/>
        </authorList>
    </citation>
    <scope>NUCLEOTIDE SEQUENCE [LARGE SCALE GENOMIC DNA]</scope>
    <source>
        <strain evidence="7">cv. Shandingzi</strain>
        <tissue evidence="6">Leaves</tissue>
    </source>
</reference>
<dbReference type="InterPro" id="IPR036249">
    <property type="entry name" value="Thioredoxin-like_sf"/>
</dbReference>
<evidence type="ECO:0000256" key="4">
    <source>
        <dbReference type="ARBA" id="ARBA00047960"/>
    </source>
</evidence>
<dbReference type="FunFam" id="3.40.30.10:FF:000102">
    <property type="entry name" value="Glutathione S-transferase DHAR3 chloroplastic"/>
    <property type="match status" value="1"/>
</dbReference>
<dbReference type="EC" id="2.5.1.18" evidence="1"/>
<evidence type="ECO:0000256" key="3">
    <source>
        <dbReference type="ARBA" id="ARBA00024194"/>
    </source>
</evidence>
<dbReference type="AlphaFoldDB" id="A0A540NM20"/>
<dbReference type="SUPFAM" id="SSF52833">
    <property type="entry name" value="Thioredoxin-like"/>
    <property type="match status" value="1"/>
</dbReference>
<evidence type="ECO:0000313" key="6">
    <source>
        <dbReference type="EMBL" id="TQE11560.1"/>
    </source>
</evidence>
<organism evidence="6 7">
    <name type="scientific">Malus baccata</name>
    <name type="common">Siberian crab apple</name>
    <name type="synonym">Pyrus baccata</name>
    <dbReference type="NCBI Taxonomy" id="106549"/>
    <lineage>
        <taxon>Eukaryota</taxon>
        <taxon>Viridiplantae</taxon>
        <taxon>Streptophyta</taxon>
        <taxon>Embryophyta</taxon>
        <taxon>Tracheophyta</taxon>
        <taxon>Spermatophyta</taxon>
        <taxon>Magnoliopsida</taxon>
        <taxon>eudicotyledons</taxon>
        <taxon>Gunneridae</taxon>
        <taxon>Pentapetalae</taxon>
        <taxon>rosids</taxon>
        <taxon>fabids</taxon>
        <taxon>Rosales</taxon>
        <taxon>Rosaceae</taxon>
        <taxon>Amygdaloideae</taxon>
        <taxon>Maleae</taxon>
        <taxon>Malus</taxon>
    </lineage>
</organism>
<protein>
    <recommendedName>
        <fullName evidence="1">glutathione transferase</fullName>
        <ecNumber evidence="1">2.5.1.18</ecNumber>
    </recommendedName>
</protein>
<sequence>MLTTAKIHPAASAVLSSSIKHHLRPPPNAVVFRTNPNSLRRRGTTRTLTVAMVAPLDVCAKASTTVPNKLGDCPFCQRVLLTLEEKHLPYDLKLVDLGNKPEWFLKINSEGKVPVVKLDEKWVADSDIIIQALEENGSKIFSTFIGFLKSKDPKDGTEQALLNELSSFNDYLKENSIFSLDSFVKTSALKEDVIAGWRPKVLG</sequence>
<name>A0A540NM20_MALBA</name>
<dbReference type="Proteomes" id="UP000315295">
    <property type="component" value="Unassembled WGS sequence"/>
</dbReference>
<accession>A0A540NM20</accession>
<keyword evidence="7" id="KW-1185">Reference proteome</keyword>
<dbReference type="GO" id="GO:0045174">
    <property type="term" value="F:glutathione dehydrogenase (ascorbate) activity"/>
    <property type="evidence" value="ECO:0007669"/>
    <property type="project" value="InterPro"/>
</dbReference>
<gene>
    <name evidence="6" type="ORF">C1H46_002762</name>
</gene>
<dbReference type="CDD" id="cd00570">
    <property type="entry name" value="GST_N_family"/>
    <property type="match status" value="1"/>
</dbReference>
<comment type="catalytic activity">
    <reaction evidence="4">
        <text>RX + glutathione = an S-substituted glutathione + a halide anion + H(+)</text>
        <dbReference type="Rhea" id="RHEA:16437"/>
        <dbReference type="ChEBI" id="CHEBI:15378"/>
        <dbReference type="ChEBI" id="CHEBI:16042"/>
        <dbReference type="ChEBI" id="CHEBI:17792"/>
        <dbReference type="ChEBI" id="CHEBI:57925"/>
        <dbReference type="ChEBI" id="CHEBI:90779"/>
        <dbReference type="EC" id="2.5.1.18"/>
    </reaction>
</comment>
<dbReference type="InterPro" id="IPR044627">
    <property type="entry name" value="DHAR1/2/3/4"/>
</dbReference>
<evidence type="ECO:0000313" key="7">
    <source>
        <dbReference type="Proteomes" id="UP000315295"/>
    </source>
</evidence>
<keyword evidence="2" id="KW-0808">Transferase</keyword>
<dbReference type="PANTHER" id="PTHR44420:SF1">
    <property type="entry name" value="GLUTATHIONE S-TRANSFERASE DHAR3, CHLOROPLASTIC"/>
    <property type="match status" value="1"/>
</dbReference>
<evidence type="ECO:0000256" key="2">
    <source>
        <dbReference type="ARBA" id="ARBA00022679"/>
    </source>
</evidence>
<dbReference type="Gene3D" id="1.20.1050.10">
    <property type="match status" value="1"/>
</dbReference>
<dbReference type="GO" id="GO:0004364">
    <property type="term" value="F:glutathione transferase activity"/>
    <property type="evidence" value="ECO:0007669"/>
    <property type="project" value="UniProtKB-EC"/>
</dbReference>